<evidence type="ECO:0000256" key="7">
    <source>
        <dbReference type="SAM" id="MobiDB-lite"/>
    </source>
</evidence>
<feature type="domain" description="Major facilitator superfamily (MFS) profile" evidence="9">
    <location>
        <begin position="33"/>
        <end position="526"/>
    </location>
</feature>
<dbReference type="Gene3D" id="1.20.1250.20">
    <property type="entry name" value="MFS general substrate transporter like domains"/>
    <property type="match status" value="1"/>
</dbReference>
<evidence type="ECO:0000256" key="4">
    <source>
        <dbReference type="ARBA" id="ARBA00022692"/>
    </source>
</evidence>
<feature type="transmembrane region" description="Helical" evidence="8">
    <location>
        <begin position="228"/>
        <end position="248"/>
    </location>
</feature>
<evidence type="ECO:0000313" key="11">
    <source>
        <dbReference type="Proteomes" id="UP001499854"/>
    </source>
</evidence>
<feature type="region of interest" description="Disordered" evidence="7">
    <location>
        <begin position="532"/>
        <end position="551"/>
    </location>
</feature>
<dbReference type="PROSITE" id="PS50850">
    <property type="entry name" value="MFS"/>
    <property type="match status" value="1"/>
</dbReference>
<evidence type="ECO:0000256" key="3">
    <source>
        <dbReference type="ARBA" id="ARBA00022475"/>
    </source>
</evidence>
<protein>
    <submittedName>
        <fullName evidence="10">MFS transporter</fullName>
    </submittedName>
</protein>
<dbReference type="RefSeq" id="WP_344657520.1">
    <property type="nucleotide sequence ID" value="NZ_BAAAQM010000014.1"/>
</dbReference>
<feature type="transmembrane region" description="Helical" evidence="8">
    <location>
        <begin position="297"/>
        <end position="316"/>
    </location>
</feature>
<feature type="transmembrane region" description="Helical" evidence="8">
    <location>
        <begin position="101"/>
        <end position="120"/>
    </location>
</feature>
<reference evidence="11" key="1">
    <citation type="journal article" date="2019" name="Int. J. Syst. Evol. Microbiol.">
        <title>The Global Catalogue of Microorganisms (GCM) 10K type strain sequencing project: providing services to taxonomists for standard genome sequencing and annotation.</title>
        <authorList>
            <consortium name="The Broad Institute Genomics Platform"/>
            <consortium name="The Broad Institute Genome Sequencing Center for Infectious Disease"/>
            <person name="Wu L."/>
            <person name="Ma J."/>
        </authorList>
    </citation>
    <scope>NUCLEOTIDE SEQUENCE [LARGE SCALE GENOMIC DNA]</scope>
    <source>
        <strain evidence="11">JCM 16013</strain>
    </source>
</reference>
<dbReference type="PANTHER" id="PTHR23501:SF197">
    <property type="entry name" value="COMD"/>
    <property type="match status" value="1"/>
</dbReference>
<evidence type="ECO:0000256" key="8">
    <source>
        <dbReference type="SAM" id="Phobius"/>
    </source>
</evidence>
<dbReference type="InterPro" id="IPR020846">
    <property type="entry name" value="MFS_dom"/>
</dbReference>
<dbReference type="Proteomes" id="UP001499854">
    <property type="component" value="Unassembled WGS sequence"/>
</dbReference>
<evidence type="ECO:0000256" key="6">
    <source>
        <dbReference type="ARBA" id="ARBA00023136"/>
    </source>
</evidence>
<dbReference type="InterPro" id="IPR004638">
    <property type="entry name" value="EmrB-like"/>
</dbReference>
<sequence>MSETTEAPENIASPQAPQVAEGSTMSHKQILVVFGSLMLGLLLASLDNTIVGTAIRTIIGDIGGKDGLARMPWVTTAYVLASTAATPIYGKLSDLFGRKPLYMTAIGLFLLGSFLSGFSQNLDELIAFRALQGLGAGGILGLTFAIVGDVVPPRERGKYQGLFGGVFMLAMVAGPLLGGIFTEHSSIMGVTGWRWVFYVNLPIGIIALFVISAVLHLPKRRVKAAIDYIGATLVVAGVVCLLLAAQMGGQQYAWGSPVIIGLAAAGVVVLALFVLWEIRTPEPILPMRLFRGSVFRVSNIMGFLIGMVMMGAMMYIPFYFQVVDGDSPTKAGLRMLPMMVGLLTTSIGSGRVISKTGRYRMFPIAGIAITTVGLGLMTTMDENTDSLLSSLFMFIVGLGLGATMQVLVLAVQNSVEMKDMGVATTSSTFFRSLGQTFGAAVMGAILTNQLTSHLRSAAGGGASAAAVRDHGMQTLQSKDAMSSLPVDAQHMLVHAFTQALSTVFLVGAGLGILAFVASWFLKEHRLRSMAPTAVARPEGAGTDVESPALAH</sequence>
<feature type="transmembrane region" description="Helical" evidence="8">
    <location>
        <begin position="391"/>
        <end position="411"/>
    </location>
</feature>
<evidence type="ECO:0000259" key="9">
    <source>
        <dbReference type="PROSITE" id="PS50850"/>
    </source>
</evidence>
<feature type="transmembrane region" description="Helical" evidence="8">
    <location>
        <begin position="432"/>
        <end position="450"/>
    </location>
</feature>
<dbReference type="EMBL" id="BAAAQM010000014">
    <property type="protein sequence ID" value="GAA1968682.1"/>
    <property type="molecule type" value="Genomic_DNA"/>
</dbReference>
<keyword evidence="2" id="KW-0813">Transport</keyword>
<feature type="transmembrane region" description="Helical" evidence="8">
    <location>
        <begin position="30"/>
        <end position="51"/>
    </location>
</feature>
<name>A0ABP5CTP1_9ACTN</name>
<dbReference type="Gene3D" id="1.20.1720.10">
    <property type="entry name" value="Multidrug resistance protein D"/>
    <property type="match status" value="1"/>
</dbReference>
<dbReference type="SUPFAM" id="SSF103473">
    <property type="entry name" value="MFS general substrate transporter"/>
    <property type="match status" value="1"/>
</dbReference>
<keyword evidence="3" id="KW-1003">Cell membrane</keyword>
<evidence type="ECO:0000256" key="1">
    <source>
        <dbReference type="ARBA" id="ARBA00004651"/>
    </source>
</evidence>
<feature type="transmembrane region" description="Helical" evidence="8">
    <location>
        <begin position="499"/>
        <end position="521"/>
    </location>
</feature>
<feature type="transmembrane region" description="Helical" evidence="8">
    <location>
        <begin position="159"/>
        <end position="181"/>
    </location>
</feature>
<dbReference type="Pfam" id="PF07690">
    <property type="entry name" value="MFS_1"/>
    <property type="match status" value="1"/>
</dbReference>
<organism evidence="10 11">
    <name type="scientific">Catenulispora subtropica</name>
    <dbReference type="NCBI Taxonomy" id="450798"/>
    <lineage>
        <taxon>Bacteria</taxon>
        <taxon>Bacillati</taxon>
        <taxon>Actinomycetota</taxon>
        <taxon>Actinomycetes</taxon>
        <taxon>Catenulisporales</taxon>
        <taxon>Catenulisporaceae</taxon>
        <taxon>Catenulispora</taxon>
    </lineage>
</organism>
<dbReference type="CDD" id="cd17502">
    <property type="entry name" value="MFS_Azr1_MDR_like"/>
    <property type="match status" value="1"/>
</dbReference>
<keyword evidence="5 8" id="KW-1133">Transmembrane helix</keyword>
<gene>
    <name evidence="10" type="ORF">GCM10009838_28990</name>
</gene>
<keyword evidence="4 8" id="KW-0812">Transmembrane</keyword>
<dbReference type="InterPro" id="IPR036259">
    <property type="entry name" value="MFS_trans_sf"/>
</dbReference>
<evidence type="ECO:0000256" key="2">
    <source>
        <dbReference type="ARBA" id="ARBA00022448"/>
    </source>
</evidence>
<feature type="transmembrane region" description="Helical" evidence="8">
    <location>
        <begin position="71"/>
        <end position="89"/>
    </location>
</feature>
<feature type="transmembrane region" description="Helical" evidence="8">
    <location>
        <begin position="193"/>
        <end position="216"/>
    </location>
</feature>
<feature type="transmembrane region" description="Helical" evidence="8">
    <location>
        <begin position="126"/>
        <end position="147"/>
    </location>
</feature>
<comment type="caution">
    <text evidence="10">The sequence shown here is derived from an EMBL/GenBank/DDBJ whole genome shotgun (WGS) entry which is preliminary data.</text>
</comment>
<feature type="transmembrane region" description="Helical" evidence="8">
    <location>
        <begin position="336"/>
        <end position="354"/>
    </location>
</feature>
<evidence type="ECO:0000313" key="10">
    <source>
        <dbReference type="EMBL" id="GAA1968682.1"/>
    </source>
</evidence>
<keyword evidence="6 8" id="KW-0472">Membrane</keyword>
<evidence type="ECO:0000256" key="5">
    <source>
        <dbReference type="ARBA" id="ARBA00022989"/>
    </source>
</evidence>
<dbReference type="InterPro" id="IPR011701">
    <property type="entry name" value="MFS"/>
</dbReference>
<feature type="region of interest" description="Disordered" evidence="7">
    <location>
        <begin position="1"/>
        <end position="20"/>
    </location>
</feature>
<accession>A0ABP5CTP1</accession>
<dbReference type="PANTHER" id="PTHR23501">
    <property type="entry name" value="MAJOR FACILITATOR SUPERFAMILY"/>
    <property type="match status" value="1"/>
</dbReference>
<keyword evidence="11" id="KW-1185">Reference proteome</keyword>
<feature type="transmembrane region" description="Helical" evidence="8">
    <location>
        <begin position="361"/>
        <end position="379"/>
    </location>
</feature>
<proteinExistence type="predicted"/>
<dbReference type="PRINTS" id="PR01036">
    <property type="entry name" value="TCRTETB"/>
</dbReference>
<feature type="transmembrane region" description="Helical" evidence="8">
    <location>
        <begin position="254"/>
        <end position="276"/>
    </location>
</feature>
<comment type="subcellular location">
    <subcellularLocation>
        <location evidence="1">Cell membrane</location>
        <topology evidence="1">Multi-pass membrane protein</topology>
    </subcellularLocation>
</comment>
<dbReference type="NCBIfam" id="TIGR00711">
    <property type="entry name" value="efflux_EmrB"/>
    <property type="match status" value="1"/>
</dbReference>